<dbReference type="Proteomes" id="UP001149079">
    <property type="component" value="Unassembled WGS sequence"/>
</dbReference>
<evidence type="ECO:0000256" key="1">
    <source>
        <dbReference type="SAM" id="MobiDB-lite"/>
    </source>
</evidence>
<dbReference type="RefSeq" id="XP_056522498.1">
    <property type="nucleotide sequence ID" value="XM_056665548.1"/>
</dbReference>
<organism evidence="2 3">
    <name type="scientific">Penicillium bovifimosum</name>
    <dbReference type="NCBI Taxonomy" id="126998"/>
    <lineage>
        <taxon>Eukaryota</taxon>
        <taxon>Fungi</taxon>
        <taxon>Dikarya</taxon>
        <taxon>Ascomycota</taxon>
        <taxon>Pezizomycotina</taxon>
        <taxon>Eurotiomycetes</taxon>
        <taxon>Eurotiomycetidae</taxon>
        <taxon>Eurotiales</taxon>
        <taxon>Aspergillaceae</taxon>
        <taxon>Penicillium</taxon>
    </lineage>
</organism>
<accession>A0A9W9L3V0</accession>
<dbReference type="OrthoDB" id="4366145at2759"/>
<dbReference type="GeneID" id="81404718"/>
<reference evidence="2" key="1">
    <citation type="submission" date="2022-11" db="EMBL/GenBank/DDBJ databases">
        <authorList>
            <person name="Petersen C."/>
        </authorList>
    </citation>
    <scope>NUCLEOTIDE SEQUENCE</scope>
    <source>
        <strain evidence="2">IBT 22155</strain>
    </source>
</reference>
<dbReference type="AlphaFoldDB" id="A0A9W9L3V0"/>
<gene>
    <name evidence="2" type="ORF">N7515_004804</name>
</gene>
<feature type="compositionally biased region" description="Polar residues" evidence="1">
    <location>
        <begin position="33"/>
        <end position="42"/>
    </location>
</feature>
<feature type="region of interest" description="Disordered" evidence="1">
    <location>
        <begin position="1"/>
        <end position="42"/>
    </location>
</feature>
<dbReference type="EMBL" id="JAPQKL010000004">
    <property type="protein sequence ID" value="KAJ5135526.1"/>
    <property type="molecule type" value="Genomic_DNA"/>
</dbReference>
<evidence type="ECO:0000313" key="3">
    <source>
        <dbReference type="Proteomes" id="UP001149079"/>
    </source>
</evidence>
<feature type="compositionally biased region" description="Acidic residues" evidence="1">
    <location>
        <begin position="20"/>
        <end position="29"/>
    </location>
</feature>
<protein>
    <submittedName>
        <fullName evidence="2">Uncharacterized protein</fullName>
    </submittedName>
</protein>
<reference evidence="2" key="2">
    <citation type="journal article" date="2023" name="IMA Fungus">
        <title>Comparative genomic study of the Penicillium genus elucidates a diverse pangenome and 15 lateral gene transfer events.</title>
        <authorList>
            <person name="Petersen C."/>
            <person name="Sorensen T."/>
            <person name="Nielsen M.R."/>
            <person name="Sondergaard T.E."/>
            <person name="Sorensen J.L."/>
            <person name="Fitzpatrick D.A."/>
            <person name="Frisvad J.C."/>
            <person name="Nielsen K.L."/>
        </authorList>
    </citation>
    <scope>NUCLEOTIDE SEQUENCE</scope>
    <source>
        <strain evidence="2">IBT 22155</strain>
    </source>
</reference>
<evidence type="ECO:0000313" key="2">
    <source>
        <dbReference type="EMBL" id="KAJ5135526.1"/>
    </source>
</evidence>
<name>A0A9W9L3V0_9EURO</name>
<sequence>MSEHERQPEGRSPAQPDILSQEDMEEIDADLSSGFQGRSSDPQVTRYRAIGAQLQKWIDDPNAEGCTVAEATLTMQDLIDNGDPDNDWEVVENTFVNSVADLPEAARIMMGLPTSDDGAHFRHMRIKRKDLDCYEMTTGEAFIACHLIFRYSGPHCNEVTNALYEQDFRIESLRNVAFIQVVNPETAPLVTGVLYPRRGMRFAYGVADQEPQVWLHGTPEYQEILGTEIGKTVAYLVLSCFQRGTRPISRIITCSDSGDSLCMVFEIGYTD</sequence>
<comment type="caution">
    <text evidence="2">The sequence shown here is derived from an EMBL/GenBank/DDBJ whole genome shotgun (WGS) entry which is preliminary data.</text>
</comment>
<keyword evidence="3" id="KW-1185">Reference proteome</keyword>
<proteinExistence type="predicted"/>